<dbReference type="EMBL" id="CP126969">
    <property type="protein sequence ID" value="WIM68241.1"/>
    <property type="molecule type" value="Genomic_DNA"/>
</dbReference>
<dbReference type="PROSITE" id="PS51318">
    <property type="entry name" value="TAT"/>
    <property type="match status" value="1"/>
</dbReference>
<evidence type="ECO:0000313" key="4">
    <source>
        <dbReference type="Proteomes" id="UP001225598"/>
    </source>
</evidence>
<protein>
    <submittedName>
        <fullName evidence="3">Alkaline phosphatase D family protein</fullName>
    </submittedName>
</protein>
<dbReference type="Gene3D" id="2.60.40.380">
    <property type="entry name" value="Purple acid phosphatase-like, N-terminal"/>
    <property type="match status" value="1"/>
</dbReference>
<dbReference type="InterPro" id="IPR018946">
    <property type="entry name" value="PhoD-like_MPP"/>
</dbReference>
<sequence>MSLSRRSFLTASGLAVSAGLTVPTSARALSSTGLSSGSSLFQGFLPSRPEITHGVATGDMRADGALVWTRSDRPARMVVETAATEDFNNARRFVAKQALTPETDGTGRVRLTGLEAGQDVHYRVTLEDLTTGAASEPVTGTFRTAPAGEEDIRFHWSADVAGQGYGINPDMDGMIGWSAMAARSPQFFLHSGDSVYSDNPIEAEVKLEDGRIWRNITSDAKSKVAETLDEFRGQYAYNLMDKHYLEFNRQVPQLMQWDDHEVSNNWYPGEILDDPRYTIEKNADVLSARGFQAFHEWQPLDSTMAVDGRIYRKVSYGPLLDIFILDMRTYKDENDKHHAGDNEYGWILGDKQRDWLINEVKNSTATWKVIANDLPLGIIMPDGDNQEGVSSGTPGEPVGREQELAHVLTAFKDIKNVVWLTADVHYCAAHEYDPNKAAYQDFAPFWEFVSGPLHAGGFGPNEMDPTFGPRVDFFHGPDYVNQSPLDDIQHFGEVDINAETKEFTVRFITTRGNVLYTKTLPAA</sequence>
<dbReference type="InterPro" id="IPR052900">
    <property type="entry name" value="Phospholipid_Metab_Enz"/>
</dbReference>
<dbReference type="PANTHER" id="PTHR43606">
    <property type="entry name" value="PHOSPHATASE, PUTATIVE (AFU_ORTHOLOGUE AFUA_6G08710)-RELATED"/>
    <property type="match status" value="1"/>
</dbReference>
<feature type="domain" description="PhoD-like phosphatase metallophosphatase" evidence="1">
    <location>
        <begin position="160"/>
        <end position="507"/>
    </location>
</feature>
<dbReference type="InterPro" id="IPR029052">
    <property type="entry name" value="Metallo-depent_PP-like"/>
</dbReference>
<dbReference type="Proteomes" id="UP001225598">
    <property type="component" value="Chromosome"/>
</dbReference>
<dbReference type="Pfam" id="PF16655">
    <property type="entry name" value="PhoD_N"/>
    <property type="match status" value="1"/>
</dbReference>
<dbReference type="InterPro" id="IPR038607">
    <property type="entry name" value="PhoD-like_sf"/>
</dbReference>
<keyword evidence="4" id="KW-1185">Reference proteome</keyword>
<evidence type="ECO:0000259" key="1">
    <source>
        <dbReference type="Pfam" id="PF09423"/>
    </source>
</evidence>
<dbReference type="InterPro" id="IPR032093">
    <property type="entry name" value="PhoD_N"/>
</dbReference>
<dbReference type="RefSeq" id="WP_284825662.1">
    <property type="nucleotide sequence ID" value="NZ_CP126969.1"/>
</dbReference>
<gene>
    <name evidence="3" type="ORF">QP027_02235</name>
</gene>
<evidence type="ECO:0000313" key="3">
    <source>
        <dbReference type="EMBL" id="WIM68241.1"/>
    </source>
</evidence>
<reference evidence="3 4" key="1">
    <citation type="submission" date="2023-05" db="EMBL/GenBank/DDBJ databases">
        <title>Corynebacterium suedekumii sp. nov. and Corynebacterium breve sp. nov. isolated from raw cow's milk.</title>
        <authorList>
            <person name="Baer M.K."/>
            <person name="Mehl L."/>
            <person name="Hellmuth R."/>
            <person name="Marke G."/>
            <person name="Lipski A."/>
        </authorList>
    </citation>
    <scope>NUCLEOTIDE SEQUENCE [LARGE SCALE GENOMIC DNA]</scope>
    <source>
        <strain evidence="3 4">R4</strain>
    </source>
</reference>
<feature type="domain" description="Phospholipase D N-terminal" evidence="2">
    <location>
        <begin position="53"/>
        <end position="144"/>
    </location>
</feature>
<dbReference type="Pfam" id="PF09423">
    <property type="entry name" value="PhoD"/>
    <property type="match status" value="1"/>
</dbReference>
<dbReference type="SUPFAM" id="SSF56300">
    <property type="entry name" value="Metallo-dependent phosphatases"/>
    <property type="match status" value="1"/>
</dbReference>
<evidence type="ECO:0000259" key="2">
    <source>
        <dbReference type="Pfam" id="PF16655"/>
    </source>
</evidence>
<proteinExistence type="predicted"/>
<dbReference type="Gene3D" id="3.60.21.70">
    <property type="entry name" value="PhoD-like phosphatase"/>
    <property type="match status" value="1"/>
</dbReference>
<name>A0ABY8VH16_9CORY</name>
<accession>A0ABY8VH16</accession>
<dbReference type="InterPro" id="IPR006311">
    <property type="entry name" value="TAT_signal"/>
</dbReference>
<dbReference type="PANTHER" id="PTHR43606:SF1">
    <property type="entry name" value="PHOD-LIKE PHOSPHATASE METALLOPHOSPHATASE DOMAIN-CONTAINING PROTEIN"/>
    <property type="match status" value="1"/>
</dbReference>
<organism evidence="3 4">
    <name type="scientific">Corynebacterium breve</name>
    <dbReference type="NCBI Taxonomy" id="3049799"/>
    <lineage>
        <taxon>Bacteria</taxon>
        <taxon>Bacillati</taxon>
        <taxon>Actinomycetota</taxon>
        <taxon>Actinomycetes</taxon>
        <taxon>Mycobacteriales</taxon>
        <taxon>Corynebacteriaceae</taxon>
        <taxon>Corynebacterium</taxon>
    </lineage>
</organism>